<protein>
    <recommendedName>
        <fullName evidence="4 16">Dihydrolipoyl dehydrogenase</fullName>
        <ecNumber evidence="3 16">1.8.1.4</ecNumber>
    </recommendedName>
</protein>
<evidence type="ECO:0000256" key="11">
    <source>
        <dbReference type="ARBA" id="ARBA00023284"/>
    </source>
</evidence>
<sequence length="484" mass="50787">MDVPTAPGPGGVVGDEEVDVTTAQKPWDVVVLGAGSGGYAAALRSAQLGQTVALVERDELGGTCLHRGCIPTKAMLHAAEVADQVREAARIGLRLTFDGVDGGTLLEHADRIVGRLHRGLQGLIRASGIEVVRGHGRLSAPDTVRVTAPDGGTSDIIGRHLVLATGSRSRLPAAFERSERIITSDEALRRTQIPRRVIVLGGGVIGVEFASLWRSLGAEVTIVEALDRLLPGEDPTISAGLMRALRNRGIDVRTGTQVRSADDSGDGVTVRLADGEVIAADVMLVAVGRQPVTEDLGLTEVGVELDEGWVRTDPQLHTGIGSIYAVGDLVRGPQLAHRGFGHGIAVAERIAGQNPLPLPDEQIPRVTYSDPEVASVGLTEPAARERFGADGVETVEYPLTGNGKSQILGTSGMVKLVRQTGGPIVGVHLLGSRVGEQIGEAQLWVGWEAYPQDITPFIHAHPTQNEALGEAALALAGQPLHAHS</sequence>
<dbReference type="PRINTS" id="PR00368">
    <property type="entry name" value="FADPNR"/>
</dbReference>
<evidence type="ECO:0000256" key="2">
    <source>
        <dbReference type="ARBA" id="ARBA00007532"/>
    </source>
</evidence>
<dbReference type="InterPro" id="IPR050151">
    <property type="entry name" value="Class-I_Pyr_Nuc-Dis_Oxidored"/>
</dbReference>
<evidence type="ECO:0000256" key="8">
    <source>
        <dbReference type="ARBA" id="ARBA00023002"/>
    </source>
</evidence>
<dbReference type="SUPFAM" id="SSF51905">
    <property type="entry name" value="FAD/NAD(P)-binding domain"/>
    <property type="match status" value="1"/>
</dbReference>
<dbReference type="Gene3D" id="3.50.50.60">
    <property type="entry name" value="FAD/NAD(P)-binding domain"/>
    <property type="match status" value="2"/>
</dbReference>
<comment type="similarity">
    <text evidence="2 16">Belongs to the class-I pyridine nucleotide-disulfide oxidoreductase family.</text>
</comment>
<feature type="binding site" evidence="14">
    <location>
        <position position="73"/>
    </location>
    <ligand>
        <name>FAD</name>
        <dbReference type="ChEBI" id="CHEBI:57692"/>
    </ligand>
</feature>
<evidence type="ECO:0000259" key="18">
    <source>
        <dbReference type="Pfam" id="PF07992"/>
    </source>
</evidence>
<dbReference type="GO" id="GO:0006103">
    <property type="term" value="P:2-oxoglutarate metabolic process"/>
    <property type="evidence" value="ECO:0007669"/>
    <property type="project" value="TreeGrafter"/>
</dbReference>
<dbReference type="EMBL" id="CP063169">
    <property type="protein sequence ID" value="QOR69168.1"/>
    <property type="molecule type" value="Genomic_DNA"/>
</dbReference>
<dbReference type="PANTHER" id="PTHR22912:SF217">
    <property type="entry name" value="DIHYDROLIPOYL DEHYDROGENASE"/>
    <property type="match status" value="1"/>
</dbReference>
<feature type="binding site" evidence="14">
    <location>
        <position position="328"/>
    </location>
    <ligand>
        <name>FAD</name>
        <dbReference type="ChEBI" id="CHEBI:57692"/>
    </ligand>
</feature>
<evidence type="ECO:0000256" key="15">
    <source>
        <dbReference type="PIRSR" id="PIRSR000350-4"/>
    </source>
</evidence>
<dbReference type="PANTHER" id="PTHR22912">
    <property type="entry name" value="DISULFIDE OXIDOREDUCTASE"/>
    <property type="match status" value="1"/>
</dbReference>
<dbReference type="PROSITE" id="PS00076">
    <property type="entry name" value="PYRIDINE_REDOX_1"/>
    <property type="match status" value="1"/>
</dbReference>
<organism evidence="19 20">
    <name type="scientific">Ruania alkalisoli</name>
    <dbReference type="NCBI Taxonomy" id="2779775"/>
    <lineage>
        <taxon>Bacteria</taxon>
        <taxon>Bacillati</taxon>
        <taxon>Actinomycetota</taxon>
        <taxon>Actinomycetes</taxon>
        <taxon>Micrococcales</taxon>
        <taxon>Ruaniaceae</taxon>
        <taxon>Ruania</taxon>
    </lineage>
</organism>
<evidence type="ECO:0000313" key="20">
    <source>
        <dbReference type="Proteomes" id="UP000593758"/>
    </source>
</evidence>
<dbReference type="PIRSF" id="PIRSF000350">
    <property type="entry name" value="Mercury_reductase_MerA"/>
    <property type="match status" value="1"/>
</dbReference>
<dbReference type="Pfam" id="PF07992">
    <property type="entry name" value="Pyr_redox_2"/>
    <property type="match status" value="1"/>
</dbReference>
<evidence type="ECO:0000256" key="12">
    <source>
        <dbReference type="ARBA" id="ARBA00049187"/>
    </source>
</evidence>
<dbReference type="InterPro" id="IPR016156">
    <property type="entry name" value="FAD/NAD-linked_Rdtase_dimer_sf"/>
</dbReference>
<dbReference type="NCBIfam" id="TIGR01350">
    <property type="entry name" value="lipoamide_DH"/>
    <property type="match status" value="1"/>
</dbReference>
<feature type="binding site" evidence="14">
    <location>
        <position position="136"/>
    </location>
    <ligand>
        <name>FAD</name>
        <dbReference type="ChEBI" id="CHEBI:57692"/>
    </ligand>
</feature>
<feature type="binding site" evidence="14">
    <location>
        <position position="288"/>
    </location>
    <ligand>
        <name>NAD(+)</name>
        <dbReference type="ChEBI" id="CHEBI:57540"/>
    </ligand>
</feature>
<feature type="domain" description="Pyridine nucleotide-disulphide oxidoreductase dimerisation" evidence="17">
    <location>
        <begin position="363"/>
        <end position="472"/>
    </location>
</feature>
<evidence type="ECO:0000313" key="19">
    <source>
        <dbReference type="EMBL" id="QOR69168.1"/>
    </source>
</evidence>
<dbReference type="SUPFAM" id="SSF55424">
    <property type="entry name" value="FAD/NAD-linked reductases, dimerisation (C-terminal) domain"/>
    <property type="match status" value="1"/>
</dbReference>
<dbReference type="RefSeq" id="WP_193495334.1">
    <property type="nucleotide sequence ID" value="NZ_CP063169.1"/>
</dbReference>
<dbReference type="InterPro" id="IPR004099">
    <property type="entry name" value="Pyr_nucl-diS_OxRdtase_dimer"/>
</dbReference>
<feature type="disulfide bond" description="Redox-active" evidence="15">
    <location>
        <begin position="64"/>
        <end position="69"/>
    </location>
</feature>
<dbReference type="InterPro" id="IPR006258">
    <property type="entry name" value="Lipoamide_DH"/>
</dbReference>
<evidence type="ECO:0000256" key="16">
    <source>
        <dbReference type="RuleBase" id="RU003692"/>
    </source>
</evidence>
<evidence type="ECO:0000256" key="1">
    <source>
        <dbReference type="ARBA" id="ARBA00004496"/>
    </source>
</evidence>
<evidence type="ECO:0000259" key="17">
    <source>
        <dbReference type="Pfam" id="PF02852"/>
    </source>
</evidence>
<keyword evidence="5" id="KW-0963">Cytoplasm</keyword>
<keyword evidence="14" id="KW-0547">Nucleotide-binding</keyword>
<evidence type="ECO:0000256" key="14">
    <source>
        <dbReference type="PIRSR" id="PIRSR000350-3"/>
    </source>
</evidence>
<dbReference type="KEGG" id="halt:IM660_10555"/>
<evidence type="ECO:0000256" key="5">
    <source>
        <dbReference type="ARBA" id="ARBA00022490"/>
    </source>
</evidence>
<name>A0A7M1SNP3_9MICO</name>
<feature type="binding site" evidence="14">
    <location>
        <begin position="201"/>
        <end position="208"/>
    </location>
    <ligand>
        <name>NAD(+)</name>
        <dbReference type="ChEBI" id="CHEBI:57540"/>
    </ligand>
</feature>
<evidence type="ECO:0000256" key="13">
    <source>
        <dbReference type="PIRSR" id="PIRSR000350-2"/>
    </source>
</evidence>
<comment type="miscellaneous">
    <text evidence="16">The active site is a redox-active disulfide bond.</text>
</comment>
<keyword evidence="11 16" id="KW-0676">Redox-active center</keyword>
<feature type="domain" description="FAD/NAD(P)-binding" evidence="18">
    <location>
        <begin position="28"/>
        <end position="343"/>
    </location>
</feature>
<comment type="catalytic activity">
    <reaction evidence="12 16">
        <text>N(6)-[(R)-dihydrolipoyl]-L-lysyl-[protein] + NAD(+) = N(6)-[(R)-lipoyl]-L-lysyl-[protein] + NADH + H(+)</text>
        <dbReference type="Rhea" id="RHEA:15045"/>
        <dbReference type="Rhea" id="RHEA-COMP:10474"/>
        <dbReference type="Rhea" id="RHEA-COMP:10475"/>
        <dbReference type="ChEBI" id="CHEBI:15378"/>
        <dbReference type="ChEBI" id="CHEBI:57540"/>
        <dbReference type="ChEBI" id="CHEBI:57945"/>
        <dbReference type="ChEBI" id="CHEBI:83099"/>
        <dbReference type="ChEBI" id="CHEBI:83100"/>
        <dbReference type="EC" id="1.8.1.4"/>
    </reaction>
</comment>
<evidence type="ECO:0000256" key="9">
    <source>
        <dbReference type="ARBA" id="ARBA00023027"/>
    </source>
</evidence>
<keyword evidence="9 14" id="KW-0520">NAD</keyword>
<dbReference type="Gene3D" id="3.30.390.30">
    <property type="match status" value="1"/>
</dbReference>
<keyword evidence="7 14" id="KW-0274">FAD</keyword>
<evidence type="ECO:0000256" key="6">
    <source>
        <dbReference type="ARBA" id="ARBA00022630"/>
    </source>
</evidence>
<feature type="binding site" evidence="14">
    <location>
        <position position="224"/>
    </location>
    <ligand>
        <name>NAD(+)</name>
        <dbReference type="ChEBI" id="CHEBI:57540"/>
    </ligand>
</feature>
<reference evidence="19 20" key="1">
    <citation type="submission" date="2020-10" db="EMBL/GenBank/DDBJ databases">
        <title>Haloactinobacterium sp. RN3S43, a bacterium isolated from saline soil.</title>
        <authorList>
            <person name="Sun J.-Q."/>
        </authorList>
    </citation>
    <scope>NUCLEOTIDE SEQUENCE [LARGE SCALE GENOMIC DNA]</scope>
    <source>
        <strain evidence="19 20">RN3S43</strain>
    </source>
</reference>
<evidence type="ECO:0000256" key="10">
    <source>
        <dbReference type="ARBA" id="ARBA00023157"/>
    </source>
</evidence>
<dbReference type="GO" id="GO:0050660">
    <property type="term" value="F:flavin adenine dinucleotide binding"/>
    <property type="evidence" value="ECO:0007669"/>
    <property type="project" value="InterPro"/>
</dbReference>
<evidence type="ECO:0000256" key="3">
    <source>
        <dbReference type="ARBA" id="ARBA00012608"/>
    </source>
</evidence>
<proteinExistence type="inferred from homology"/>
<dbReference type="GO" id="GO:0005737">
    <property type="term" value="C:cytoplasm"/>
    <property type="evidence" value="ECO:0007669"/>
    <property type="project" value="UniProtKB-SubCell"/>
</dbReference>
<evidence type="ECO:0000256" key="7">
    <source>
        <dbReference type="ARBA" id="ARBA00022827"/>
    </source>
</evidence>
<feature type="binding site" evidence="14">
    <location>
        <begin position="165"/>
        <end position="167"/>
    </location>
    <ligand>
        <name>FAD</name>
        <dbReference type="ChEBI" id="CHEBI:57692"/>
    </ligand>
</feature>
<keyword evidence="8 16" id="KW-0560">Oxidoreductase</keyword>
<accession>A0A7M1SNP3</accession>
<dbReference type="PRINTS" id="PR00411">
    <property type="entry name" value="PNDRDTASEI"/>
</dbReference>
<dbReference type="InterPro" id="IPR023753">
    <property type="entry name" value="FAD/NAD-binding_dom"/>
</dbReference>
<keyword evidence="6 16" id="KW-0285">Flavoprotein</keyword>
<dbReference type="Proteomes" id="UP000593758">
    <property type="component" value="Chromosome"/>
</dbReference>
<dbReference type="EC" id="1.8.1.4" evidence="3 16"/>
<keyword evidence="10" id="KW-1015">Disulfide bond</keyword>
<gene>
    <name evidence="19" type="primary">lpdA</name>
    <name evidence="19" type="ORF">IM660_10555</name>
</gene>
<keyword evidence="20" id="KW-1185">Reference proteome</keyword>
<dbReference type="InterPro" id="IPR036188">
    <property type="entry name" value="FAD/NAD-bd_sf"/>
</dbReference>
<comment type="cofactor">
    <cofactor evidence="14 16">
        <name>FAD</name>
        <dbReference type="ChEBI" id="CHEBI:57692"/>
    </cofactor>
    <text evidence="14 16">Binds 1 FAD per subunit.</text>
</comment>
<dbReference type="InterPro" id="IPR012999">
    <property type="entry name" value="Pyr_OxRdtase_I_AS"/>
</dbReference>
<evidence type="ECO:0000256" key="4">
    <source>
        <dbReference type="ARBA" id="ARBA00016961"/>
    </source>
</evidence>
<dbReference type="GO" id="GO:0004148">
    <property type="term" value="F:dihydrolipoyl dehydrogenase (NADH) activity"/>
    <property type="evidence" value="ECO:0007669"/>
    <property type="project" value="UniProtKB-EC"/>
</dbReference>
<comment type="subcellular location">
    <subcellularLocation>
        <location evidence="1">Cytoplasm</location>
    </subcellularLocation>
</comment>
<dbReference type="AlphaFoldDB" id="A0A7M1SNP3"/>
<feature type="active site" description="Proton acceptor" evidence="13">
    <location>
        <position position="461"/>
    </location>
</feature>
<dbReference type="Pfam" id="PF02852">
    <property type="entry name" value="Pyr_redox_dim"/>
    <property type="match status" value="1"/>
</dbReference>
<dbReference type="InterPro" id="IPR001100">
    <property type="entry name" value="Pyr_nuc-diS_OxRdtase"/>
</dbReference>